<keyword evidence="2" id="KW-1185">Reference proteome</keyword>
<reference evidence="1 2" key="1">
    <citation type="journal article" date="2012" name="Environ. Microbiol.">
        <title>The genome sequence of Desulfatibacillum alkenivorans AK-01: a blueprint for anaerobic alkane oxidation.</title>
        <authorList>
            <person name="Callaghan A.V."/>
            <person name="Morris B.E."/>
            <person name="Pereira I.A."/>
            <person name="McInerney M.J."/>
            <person name="Austin R.N."/>
            <person name="Groves J.T."/>
            <person name="Kukor J.J."/>
            <person name="Suflita J.M."/>
            <person name="Young L.Y."/>
            <person name="Zylstra G.J."/>
            <person name="Wawrik B."/>
        </authorList>
    </citation>
    <scope>NUCLEOTIDE SEQUENCE [LARGE SCALE GENOMIC DNA]</scope>
    <source>
        <strain evidence="1 2">AK-01</strain>
    </source>
</reference>
<dbReference type="AlphaFoldDB" id="B8FFB6"/>
<organism evidence="1 2">
    <name type="scientific">Desulfatibacillum aliphaticivorans</name>
    <dbReference type="NCBI Taxonomy" id="218208"/>
    <lineage>
        <taxon>Bacteria</taxon>
        <taxon>Pseudomonadati</taxon>
        <taxon>Thermodesulfobacteriota</taxon>
        <taxon>Desulfobacteria</taxon>
        <taxon>Desulfobacterales</taxon>
        <taxon>Desulfatibacillaceae</taxon>
        <taxon>Desulfatibacillum</taxon>
    </lineage>
</organism>
<sequence>METTIIFCEECGHKNVVPLEALEDKSKPIKCEGCLDILRIVKRDERNPEVKVKKDDKDDTLF</sequence>
<dbReference type="Proteomes" id="UP000000739">
    <property type="component" value="Chromosome"/>
</dbReference>
<evidence type="ECO:0000313" key="2">
    <source>
        <dbReference type="Proteomes" id="UP000000739"/>
    </source>
</evidence>
<dbReference type="KEGG" id="dal:Dalk_2483"/>
<evidence type="ECO:0000313" key="1">
    <source>
        <dbReference type="EMBL" id="ACL04176.1"/>
    </source>
</evidence>
<proteinExistence type="predicted"/>
<dbReference type="HOGENOM" id="CLU_2896664_0_0_7"/>
<accession>B8FFB6</accession>
<dbReference type="EMBL" id="CP001322">
    <property type="protein sequence ID" value="ACL04176.1"/>
    <property type="molecule type" value="Genomic_DNA"/>
</dbReference>
<protein>
    <recommendedName>
        <fullName evidence="3">Zinc finger/thioredoxin putative domain-containing protein</fullName>
    </recommendedName>
</protein>
<dbReference type="RefSeq" id="WP_015947250.1">
    <property type="nucleotide sequence ID" value="NC_011768.1"/>
</dbReference>
<name>B8FFB6_DESAL</name>
<gene>
    <name evidence="1" type="ordered locus">Dalk_2483</name>
</gene>
<evidence type="ECO:0008006" key="3">
    <source>
        <dbReference type="Google" id="ProtNLM"/>
    </source>
</evidence>